<sequence length="883" mass="101332">MSNRVEENHIFPFLWMRGEDESILKTEIEKIHECGIKAICVEARPHDEFCKEGWWHDMDIVIAEAKKYGMQIWILDDKHFPTGYANGLIAEKYPERKKTYITTTVADVFGSGGYQTLDVSRMLRPTIGYWEIGNPVDMEERANNKILAVVAIRCANGHLFHEETIDLTDKVEGNYVNFELPKGQWRVHVIYKTKTDGGNDTYINMIDRESASTQIEAVYEPHYKQYKEEFGKTIAGFFSDEPQFGNIKEVCFDAKLGKPKMPLPWSDELQQMLEGKYGTEYVNYLPYLFEETEEKEKQLQIRFDYMDFVSKLYQKNFSEQLGDWCKAHGVEYIGHVVEDNGTHSRLGMGAAHYFRAMAGQDMAGIDVIGGQIIYGAPTQTRKQMTDIDGEFFHYALGKLGTSCGQLDPKKKGRTMCELFGAYGWKFGVRDMKYLLDHLLVKGINYLVPHAFSMAEYPDIDCPPHFYARGNNPQFPYFAELMKYGDRMCKLLSNGLHVASVAVLYDGEADWAGNHMPMQKVCRELIEHQIDFNIVSRDMLINLKAYNGKVEDNVLYINGIRFEALVVPYTEQIAADFVEFVKENPEFPVIFTDKLPDRTVNGNNLETLASCEVVKLASLSAELKNKDMFDIAVDTEFKDLSFYHYVKDGKNLFVFLNESAEDKFTGHVTLPLEYKVKYYDAWKQEYRSVENDSTILKDQKATKVSLELEPGEIAVLVETEGEVVENLHRSFAQQRNECEKQVEFASWNVGKVRAIEYPNFGETEQVETLELISFKDPTFSGVIRYESEVELDTAPAEAYLYAEHVYEVMKVVVNGQEVGKCIRPPYQMDITESLQAGKNNIVIEVATTPAREQLKGMRPPFDFNHETLEPTGMYGEVKIFYNEK</sequence>
<dbReference type="SUPFAM" id="SSF49785">
    <property type="entry name" value="Galactose-binding domain-like"/>
    <property type="match status" value="1"/>
</dbReference>
<evidence type="ECO:0000313" key="2">
    <source>
        <dbReference type="Proteomes" id="UP000631576"/>
    </source>
</evidence>
<dbReference type="PANTHER" id="PTHR36848:SF2">
    <property type="entry name" value="SECRETED PROTEIN"/>
    <property type="match status" value="1"/>
</dbReference>
<dbReference type="Pfam" id="PF17132">
    <property type="entry name" value="Glyco_hydro_106"/>
    <property type="match status" value="1"/>
</dbReference>
<dbReference type="RefSeq" id="WP_186865185.1">
    <property type="nucleotide sequence ID" value="NZ_JACOPE010000001.1"/>
</dbReference>
<name>A0ABR7G8Y0_9FIRM</name>
<dbReference type="EMBL" id="JACOPE010000001">
    <property type="protein sequence ID" value="MBC5683900.1"/>
    <property type="molecule type" value="Genomic_DNA"/>
</dbReference>
<dbReference type="PANTHER" id="PTHR36848">
    <property type="entry name" value="DNA-BINDING PROTEIN (PUTATIVE SECRETED PROTEIN)-RELATED"/>
    <property type="match status" value="1"/>
</dbReference>
<dbReference type="InterPro" id="IPR008979">
    <property type="entry name" value="Galactose-bd-like_sf"/>
</dbReference>
<accession>A0ABR7G8Y0</accession>
<reference evidence="1 2" key="1">
    <citation type="submission" date="2020-08" db="EMBL/GenBank/DDBJ databases">
        <title>Genome public.</title>
        <authorList>
            <person name="Liu C."/>
            <person name="Sun Q."/>
        </authorList>
    </citation>
    <scope>NUCLEOTIDE SEQUENCE [LARGE SCALE GENOMIC DNA]</scope>
    <source>
        <strain evidence="1 2">NSJ-13</strain>
    </source>
</reference>
<dbReference type="Gene3D" id="2.60.120.260">
    <property type="entry name" value="Galactose-binding domain-like"/>
    <property type="match status" value="1"/>
</dbReference>
<dbReference type="InterPro" id="IPR017853">
    <property type="entry name" value="GH"/>
</dbReference>
<comment type="caution">
    <text evidence="1">The sequence shown here is derived from an EMBL/GenBank/DDBJ whole genome shotgun (WGS) entry which is preliminary data.</text>
</comment>
<organism evidence="1 2">
    <name type="scientific">Ruminococcus hominis</name>
    <dbReference type="NCBI Taxonomy" id="2763065"/>
    <lineage>
        <taxon>Bacteria</taxon>
        <taxon>Bacillati</taxon>
        <taxon>Bacillota</taxon>
        <taxon>Clostridia</taxon>
        <taxon>Eubacteriales</taxon>
        <taxon>Oscillospiraceae</taxon>
        <taxon>Ruminococcus</taxon>
    </lineage>
</organism>
<proteinExistence type="predicted"/>
<evidence type="ECO:0000313" key="1">
    <source>
        <dbReference type="EMBL" id="MBC5683900.1"/>
    </source>
</evidence>
<dbReference type="InterPro" id="IPR053161">
    <property type="entry name" value="Ulvan_degrading_GH"/>
</dbReference>
<dbReference type="SUPFAM" id="SSF51445">
    <property type="entry name" value="(Trans)glycosidases"/>
    <property type="match status" value="1"/>
</dbReference>
<protein>
    <submittedName>
        <fullName evidence="1">Glycoside hydrolase family 2</fullName>
    </submittedName>
</protein>
<keyword evidence="1" id="KW-0378">Hydrolase</keyword>
<gene>
    <name evidence="1" type="ORF">H8S40_10030</name>
</gene>
<keyword evidence="2" id="KW-1185">Reference proteome</keyword>
<dbReference type="GO" id="GO:0016787">
    <property type="term" value="F:hydrolase activity"/>
    <property type="evidence" value="ECO:0007669"/>
    <property type="project" value="UniProtKB-KW"/>
</dbReference>
<dbReference type="Proteomes" id="UP000631576">
    <property type="component" value="Unassembled WGS sequence"/>
</dbReference>